<dbReference type="GO" id="GO:0046872">
    <property type="term" value="F:metal ion binding"/>
    <property type="evidence" value="ECO:0007669"/>
    <property type="project" value="UniProtKB-KW"/>
</dbReference>
<evidence type="ECO:0000259" key="3">
    <source>
        <dbReference type="Pfam" id="PF12776"/>
    </source>
</evidence>
<name>A0A5J9VVF9_9POAL</name>
<dbReference type="Proteomes" id="UP000324897">
    <property type="component" value="Chromosome 4"/>
</dbReference>
<dbReference type="OrthoDB" id="1699974at2759"/>
<dbReference type="EMBL" id="RWGY01000007">
    <property type="protein sequence ID" value="TVU39703.1"/>
    <property type="molecule type" value="Genomic_DNA"/>
</dbReference>
<feature type="domain" description="DDE Tnp4" evidence="4">
    <location>
        <begin position="50"/>
        <end position="109"/>
    </location>
</feature>
<evidence type="ECO:0000256" key="2">
    <source>
        <dbReference type="ARBA" id="ARBA00022723"/>
    </source>
</evidence>
<dbReference type="Gramene" id="TVU39703">
    <property type="protein sequence ID" value="TVU39703"/>
    <property type="gene ID" value="EJB05_13136"/>
</dbReference>
<gene>
    <name evidence="5" type="ORF">EJB05_13136</name>
</gene>
<dbReference type="InterPro" id="IPR027806">
    <property type="entry name" value="HARBI1_dom"/>
</dbReference>
<comment type="cofactor">
    <cofactor evidence="1">
        <name>a divalent metal cation</name>
        <dbReference type="ChEBI" id="CHEBI:60240"/>
    </cofactor>
</comment>
<accession>A0A5J9VVF9</accession>
<dbReference type="InterPro" id="IPR024752">
    <property type="entry name" value="Myb/SANT-like_dom"/>
</dbReference>
<proteinExistence type="predicted"/>
<reference evidence="5 6" key="1">
    <citation type="journal article" date="2019" name="Sci. Rep.">
        <title>A high-quality genome of Eragrostis curvula grass provides insights into Poaceae evolution and supports new strategies to enhance forage quality.</title>
        <authorList>
            <person name="Carballo J."/>
            <person name="Santos B.A.C.M."/>
            <person name="Zappacosta D."/>
            <person name="Garbus I."/>
            <person name="Selva J.P."/>
            <person name="Gallo C.A."/>
            <person name="Diaz A."/>
            <person name="Albertini E."/>
            <person name="Caccamo M."/>
            <person name="Echenique V."/>
        </authorList>
    </citation>
    <scope>NUCLEOTIDE SEQUENCE [LARGE SCALE GENOMIC DNA]</scope>
    <source>
        <strain evidence="6">cv. Victoria</strain>
        <tissue evidence="5">Leaf</tissue>
    </source>
</reference>
<feature type="non-terminal residue" evidence="5">
    <location>
        <position position="1"/>
    </location>
</feature>
<feature type="domain" description="Myb/SANT-like" evidence="3">
    <location>
        <begin position="141"/>
        <end position="236"/>
    </location>
</feature>
<protein>
    <recommendedName>
        <fullName evidence="7">Myb/SANT-like domain-containing protein</fullName>
    </recommendedName>
</protein>
<dbReference type="AlphaFoldDB" id="A0A5J9VVF9"/>
<evidence type="ECO:0000256" key="1">
    <source>
        <dbReference type="ARBA" id="ARBA00001968"/>
    </source>
</evidence>
<comment type="caution">
    <text evidence="5">The sequence shown here is derived from an EMBL/GenBank/DDBJ whole genome shotgun (WGS) entry which is preliminary data.</text>
</comment>
<dbReference type="Pfam" id="PF12776">
    <property type="entry name" value="Myb_DNA-bind_3"/>
    <property type="match status" value="1"/>
</dbReference>
<evidence type="ECO:0000313" key="6">
    <source>
        <dbReference type="Proteomes" id="UP000324897"/>
    </source>
</evidence>
<keyword evidence="6" id="KW-1185">Reference proteome</keyword>
<keyword evidence="2" id="KW-0479">Metal-binding</keyword>
<sequence>MRSPTSATDEVAHLPPHLALLQIRGYERRVAEAGRPRRSTRYHLKEWVSSQQQPKTPKELYNLCHSRARNVVERTFGLWKKKWAILREESFFAIKDQIRIINACCVLHNFARDRQHQMDDLLLTELMAESKAKRGSRVYLTWTAEMDTALLAVLVEHHNNGDHAQNGWKPHVYNAAIKHVCEKCSVIITKDNISSRCKTFDKHYEVISKILSQSGFGWDWDNNKLQIDSEEVWTKYVETGENWDAISTIYSNDHATGEGAMTGAEIAEEPVVEGNEASPDLPQKRQRTGEAILCMLGDMKTSFHDAMKSSEPLQLPQVTPPAEILAALDIIPDLARSDKLRAYGKLILSERLFQALMELPMELRKEWLL</sequence>
<evidence type="ECO:0000259" key="4">
    <source>
        <dbReference type="Pfam" id="PF13359"/>
    </source>
</evidence>
<organism evidence="5 6">
    <name type="scientific">Eragrostis curvula</name>
    <name type="common">weeping love grass</name>
    <dbReference type="NCBI Taxonomy" id="38414"/>
    <lineage>
        <taxon>Eukaryota</taxon>
        <taxon>Viridiplantae</taxon>
        <taxon>Streptophyta</taxon>
        <taxon>Embryophyta</taxon>
        <taxon>Tracheophyta</taxon>
        <taxon>Spermatophyta</taxon>
        <taxon>Magnoliopsida</taxon>
        <taxon>Liliopsida</taxon>
        <taxon>Poales</taxon>
        <taxon>Poaceae</taxon>
        <taxon>PACMAD clade</taxon>
        <taxon>Chloridoideae</taxon>
        <taxon>Eragrostideae</taxon>
        <taxon>Eragrostidinae</taxon>
        <taxon>Eragrostis</taxon>
    </lineage>
</organism>
<evidence type="ECO:0008006" key="7">
    <source>
        <dbReference type="Google" id="ProtNLM"/>
    </source>
</evidence>
<evidence type="ECO:0000313" key="5">
    <source>
        <dbReference type="EMBL" id="TVU39703.1"/>
    </source>
</evidence>
<dbReference type="Pfam" id="PF13359">
    <property type="entry name" value="DDE_Tnp_4"/>
    <property type="match status" value="1"/>
</dbReference>
<dbReference type="PANTHER" id="PTHR46929">
    <property type="entry name" value="EXPRESSED PROTEIN"/>
    <property type="match status" value="1"/>
</dbReference>
<feature type="non-terminal residue" evidence="5">
    <location>
        <position position="369"/>
    </location>
</feature>
<dbReference type="PANTHER" id="PTHR46929:SF15">
    <property type="entry name" value="MYB_SANT-LIKE DOMAIN-CONTAINING PROTEIN"/>
    <property type="match status" value="1"/>
</dbReference>